<dbReference type="Gene3D" id="3.40.50.300">
    <property type="entry name" value="P-loop containing nucleotide triphosphate hydrolases"/>
    <property type="match status" value="1"/>
</dbReference>
<accession>A0A183FBD1</accession>
<evidence type="ECO:0000256" key="4">
    <source>
        <dbReference type="ARBA" id="ARBA00026170"/>
    </source>
</evidence>
<organism evidence="6 7">
    <name type="scientific">Heligmosomoides polygyrus</name>
    <name type="common">Parasitic roundworm</name>
    <dbReference type="NCBI Taxonomy" id="6339"/>
    <lineage>
        <taxon>Eukaryota</taxon>
        <taxon>Metazoa</taxon>
        <taxon>Ecdysozoa</taxon>
        <taxon>Nematoda</taxon>
        <taxon>Chromadorea</taxon>
        <taxon>Rhabditida</taxon>
        <taxon>Rhabditina</taxon>
        <taxon>Rhabditomorpha</taxon>
        <taxon>Strongyloidea</taxon>
        <taxon>Heligmosomidae</taxon>
        <taxon>Heligmosomoides</taxon>
    </lineage>
</organism>
<proteinExistence type="inferred from homology"/>
<accession>A0A3P7YEB7</accession>
<dbReference type="InterPro" id="IPR027417">
    <property type="entry name" value="P-loop_NTPase"/>
</dbReference>
<evidence type="ECO:0000256" key="3">
    <source>
        <dbReference type="ARBA" id="ARBA00025768"/>
    </source>
</evidence>
<reference evidence="5 6" key="1">
    <citation type="submission" date="2018-11" db="EMBL/GenBank/DDBJ databases">
        <authorList>
            <consortium name="Pathogen Informatics"/>
        </authorList>
    </citation>
    <scope>NUCLEOTIDE SEQUENCE [LARGE SCALE GENOMIC DNA]</scope>
</reference>
<reference evidence="7" key="2">
    <citation type="submission" date="2019-09" db="UniProtKB">
        <authorList>
            <consortium name="WormBaseParasite"/>
        </authorList>
    </citation>
    <scope>IDENTIFICATION</scope>
</reference>
<evidence type="ECO:0000256" key="1">
    <source>
        <dbReference type="ARBA" id="ARBA00022741"/>
    </source>
</evidence>
<dbReference type="InterPro" id="IPR013641">
    <property type="entry name" value="KTI12/PSTK"/>
</dbReference>
<evidence type="ECO:0000313" key="7">
    <source>
        <dbReference type="WBParaSite" id="HPBE_0000347301-mRNA-1"/>
    </source>
</evidence>
<dbReference type="Proteomes" id="UP000050761">
    <property type="component" value="Unassembled WGS sequence"/>
</dbReference>
<dbReference type="WBParaSite" id="HPBE_0000347301-mRNA-1">
    <property type="protein sequence ID" value="HPBE_0000347301-mRNA-1"/>
    <property type="gene ID" value="HPBE_0000347301"/>
</dbReference>
<dbReference type="EMBL" id="UZAH01009341">
    <property type="protein sequence ID" value="VDO35495.1"/>
    <property type="molecule type" value="Genomic_DNA"/>
</dbReference>
<protein>
    <recommendedName>
        <fullName evidence="4">Protein KTI12 homolog</fullName>
    </recommendedName>
</protein>
<evidence type="ECO:0000256" key="2">
    <source>
        <dbReference type="ARBA" id="ARBA00022840"/>
    </source>
</evidence>
<gene>
    <name evidence="5" type="ORF">HPBE_LOCUS3474</name>
</gene>
<dbReference type="AlphaFoldDB" id="A0A183FBD1"/>
<evidence type="ECO:0000313" key="5">
    <source>
        <dbReference type="EMBL" id="VDO35495.1"/>
    </source>
</evidence>
<dbReference type="SUPFAM" id="SSF52540">
    <property type="entry name" value="P-loop containing nucleoside triphosphate hydrolases"/>
    <property type="match status" value="1"/>
</dbReference>
<keyword evidence="1" id="KW-0547">Nucleotide-binding</keyword>
<dbReference type="Pfam" id="PF08433">
    <property type="entry name" value="KTI12"/>
    <property type="match status" value="1"/>
</dbReference>
<keyword evidence="2" id="KW-0067">ATP-binding</keyword>
<keyword evidence="6" id="KW-1185">Reference proteome</keyword>
<sequence>MSLLLVTGYPSCGKSTTVGRIQEFLSSKVKETVIIREDASKMEQRSFLRSSVQKCLNQNTIVICDCLNYIKGYRYELFLVAKQCKTTFAVLYCHAKESTCKWLNEQKEGTRYKEATISDLISRYEKPDPRNRWDSPLYKVEIEKSEKPSSVDAPEDMNVDLEHRSPNFVDIPLTDIFSWMCEVTAVGSYNFT</sequence>
<name>A0A183FBD1_HELPZ</name>
<dbReference type="GO" id="GO:0005524">
    <property type="term" value="F:ATP binding"/>
    <property type="evidence" value="ECO:0007669"/>
    <property type="project" value="UniProtKB-KW"/>
</dbReference>
<dbReference type="OrthoDB" id="9972657at2759"/>
<dbReference type="PANTHER" id="PTHR12435">
    <property type="match status" value="1"/>
</dbReference>
<evidence type="ECO:0000313" key="6">
    <source>
        <dbReference type="Proteomes" id="UP000050761"/>
    </source>
</evidence>
<comment type="similarity">
    <text evidence="3">Belongs to the KTI12 family.</text>
</comment>